<dbReference type="CDD" id="cd03214">
    <property type="entry name" value="ABC_Iron-Siderophores_B12_Hemin"/>
    <property type="match status" value="1"/>
</dbReference>
<sequence length="297" mass="31904">MADPRASGTHERRPTTGKAGRAVAEHTLRARGVRLGYGDREIVSGLDVTVPPGRITVIVGPNACGKSTLLRAMARLLAPSEGAVLLDGRSIQDMPTKEVAAVLGILPQSPSAPEGITVSDLVGRGRYPHQGWFRRWAAEDDEAVARALLSTGTLDLADRPVDELSGGQRQRVWIAMALSQRTDILLLDEPTTFLDASHQLDVLDLLTDLNHEHGVTMVAVLHDLNLACRYADHMIAMKDGRIVAEGRPSDIVTEPLVGEVFGMRCSVMEDPASGTPMVVPLGRHHVREAGAHPAARS</sequence>
<dbReference type="InterPro" id="IPR027417">
    <property type="entry name" value="P-loop_NTPase"/>
</dbReference>
<dbReference type="InterPro" id="IPR051535">
    <property type="entry name" value="Siderophore_ABC-ATPase"/>
</dbReference>
<protein>
    <submittedName>
        <fullName evidence="12">ABC transporter ATP-binding protein</fullName>
    </submittedName>
</protein>
<keyword evidence="7" id="KW-0408">Iron</keyword>
<evidence type="ECO:0000256" key="6">
    <source>
        <dbReference type="ARBA" id="ARBA00022840"/>
    </source>
</evidence>
<dbReference type="SUPFAM" id="SSF52540">
    <property type="entry name" value="P-loop containing nucleoside triphosphate hydrolases"/>
    <property type="match status" value="1"/>
</dbReference>
<dbReference type="PANTHER" id="PTHR42771">
    <property type="entry name" value="IRON(3+)-HYDROXAMATE IMPORT ATP-BINDING PROTEIN FHUC"/>
    <property type="match status" value="1"/>
</dbReference>
<dbReference type="InterPro" id="IPR003439">
    <property type="entry name" value="ABC_transporter-like_ATP-bd"/>
</dbReference>
<organism evidence="12 13">
    <name type="scientific">[Kitasatospora] papulosa</name>
    <dbReference type="NCBI Taxonomy" id="1464011"/>
    <lineage>
        <taxon>Bacteria</taxon>
        <taxon>Bacillati</taxon>
        <taxon>Actinomycetota</taxon>
        <taxon>Actinomycetes</taxon>
        <taxon>Kitasatosporales</taxon>
        <taxon>Streptomycetaceae</taxon>
        <taxon>Streptomyces</taxon>
    </lineage>
</organism>
<name>A0ABZ1KAH0_9ACTN</name>
<keyword evidence="4" id="KW-0410">Iron transport</keyword>
<dbReference type="InterPro" id="IPR003593">
    <property type="entry name" value="AAA+_ATPase"/>
</dbReference>
<feature type="region of interest" description="Disordered" evidence="10">
    <location>
        <begin position="1"/>
        <end position="22"/>
    </location>
</feature>
<evidence type="ECO:0000256" key="3">
    <source>
        <dbReference type="ARBA" id="ARBA00022475"/>
    </source>
</evidence>
<dbReference type="Pfam" id="PF00005">
    <property type="entry name" value="ABC_tran"/>
    <property type="match status" value="1"/>
</dbReference>
<dbReference type="InterPro" id="IPR017871">
    <property type="entry name" value="ABC_transporter-like_CS"/>
</dbReference>
<feature type="domain" description="ABC transporter" evidence="11">
    <location>
        <begin position="28"/>
        <end position="264"/>
    </location>
</feature>
<keyword evidence="8" id="KW-0406">Ion transport</keyword>
<dbReference type="Proteomes" id="UP001622496">
    <property type="component" value="Chromosome"/>
</dbReference>
<evidence type="ECO:0000256" key="8">
    <source>
        <dbReference type="ARBA" id="ARBA00023065"/>
    </source>
</evidence>
<evidence type="ECO:0000256" key="5">
    <source>
        <dbReference type="ARBA" id="ARBA00022741"/>
    </source>
</evidence>
<evidence type="ECO:0000256" key="10">
    <source>
        <dbReference type="SAM" id="MobiDB-lite"/>
    </source>
</evidence>
<dbReference type="SMART" id="SM00382">
    <property type="entry name" value="AAA"/>
    <property type="match status" value="1"/>
</dbReference>
<evidence type="ECO:0000313" key="13">
    <source>
        <dbReference type="Proteomes" id="UP001622496"/>
    </source>
</evidence>
<dbReference type="PANTHER" id="PTHR42771:SF2">
    <property type="entry name" value="IRON(3+)-HYDROXAMATE IMPORT ATP-BINDING PROTEIN FHUC"/>
    <property type="match status" value="1"/>
</dbReference>
<evidence type="ECO:0000256" key="1">
    <source>
        <dbReference type="ARBA" id="ARBA00004202"/>
    </source>
</evidence>
<reference evidence="12 13" key="1">
    <citation type="submission" date="2022-10" db="EMBL/GenBank/DDBJ databases">
        <title>The complete genomes of actinobacterial strains from the NBC collection.</title>
        <authorList>
            <person name="Joergensen T.S."/>
            <person name="Alvarez Arevalo M."/>
            <person name="Sterndorff E.B."/>
            <person name="Faurdal D."/>
            <person name="Vuksanovic O."/>
            <person name="Mourched A.-S."/>
            <person name="Charusanti P."/>
            <person name="Shaw S."/>
            <person name="Blin K."/>
            <person name="Weber T."/>
        </authorList>
    </citation>
    <scope>NUCLEOTIDE SEQUENCE [LARGE SCALE GENOMIC DNA]</scope>
    <source>
        <strain evidence="12 13">NBC_00185</strain>
    </source>
</reference>
<evidence type="ECO:0000256" key="2">
    <source>
        <dbReference type="ARBA" id="ARBA00022448"/>
    </source>
</evidence>
<keyword evidence="5" id="KW-0547">Nucleotide-binding</keyword>
<comment type="subcellular location">
    <subcellularLocation>
        <location evidence="1">Cell membrane</location>
        <topology evidence="1">Peripheral membrane protein</topology>
    </subcellularLocation>
</comment>
<proteinExistence type="predicted"/>
<dbReference type="Gene3D" id="3.40.50.300">
    <property type="entry name" value="P-loop containing nucleotide triphosphate hydrolases"/>
    <property type="match status" value="1"/>
</dbReference>
<evidence type="ECO:0000256" key="7">
    <source>
        <dbReference type="ARBA" id="ARBA00023004"/>
    </source>
</evidence>
<dbReference type="PROSITE" id="PS50893">
    <property type="entry name" value="ABC_TRANSPORTER_2"/>
    <property type="match status" value="1"/>
</dbReference>
<keyword evidence="3" id="KW-1003">Cell membrane</keyword>
<keyword evidence="9" id="KW-0472">Membrane</keyword>
<dbReference type="GO" id="GO:0005524">
    <property type="term" value="F:ATP binding"/>
    <property type="evidence" value="ECO:0007669"/>
    <property type="project" value="UniProtKB-KW"/>
</dbReference>
<accession>A0ABZ1KAH0</accession>
<gene>
    <name evidence="12" type="ORF">OG560_24160</name>
</gene>
<evidence type="ECO:0000256" key="4">
    <source>
        <dbReference type="ARBA" id="ARBA00022496"/>
    </source>
</evidence>
<evidence type="ECO:0000259" key="11">
    <source>
        <dbReference type="PROSITE" id="PS50893"/>
    </source>
</evidence>
<dbReference type="EMBL" id="CP108135">
    <property type="protein sequence ID" value="WTP68354.1"/>
    <property type="molecule type" value="Genomic_DNA"/>
</dbReference>
<evidence type="ECO:0000256" key="9">
    <source>
        <dbReference type="ARBA" id="ARBA00023136"/>
    </source>
</evidence>
<dbReference type="PROSITE" id="PS00211">
    <property type="entry name" value="ABC_TRANSPORTER_1"/>
    <property type="match status" value="1"/>
</dbReference>
<keyword evidence="2" id="KW-0813">Transport</keyword>
<keyword evidence="6 12" id="KW-0067">ATP-binding</keyword>
<evidence type="ECO:0000313" key="12">
    <source>
        <dbReference type="EMBL" id="WTP68354.1"/>
    </source>
</evidence>
<keyword evidence="13" id="KW-1185">Reference proteome</keyword>